<evidence type="ECO:0000313" key="2">
    <source>
        <dbReference type="Proteomes" id="UP000035444"/>
    </source>
</evidence>
<dbReference type="AlphaFoldDB" id="A0A0H2MMB7"/>
<organism evidence="1 2">
    <name type="scientific">Kiloniella spongiae</name>
    <dbReference type="NCBI Taxonomy" id="1489064"/>
    <lineage>
        <taxon>Bacteria</taxon>
        <taxon>Pseudomonadati</taxon>
        <taxon>Pseudomonadota</taxon>
        <taxon>Alphaproteobacteria</taxon>
        <taxon>Rhodospirillales</taxon>
        <taxon>Kiloniellaceae</taxon>
        <taxon>Kiloniella</taxon>
    </lineage>
</organism>
<dbReference type="EMBL" id="LAQL01000003">
    <property type="protein sequence ID" value="KLN61887.1"/>
    <property type="molecule type" value="Genomic_DNA"/>
</dbReference>
<proteinExistence type="predicted"/>
<name>A0A0H2MMB7_9PROT</name>
<dbReference type="Pfam" id="PF21190">
    <property type="entry name" value="Bbp16"/>
    <property type="match status" value="1"/>
</dbReference>
<dbReference type="Proteomes" id="UP000035444">
    <property type="component" value="Unassembled WGS sequence"/>
</dbReference>
<accession>A0A0H2MMB7</accession>
<keyword evidence="2" id="KW-1185">Reference proteome</keyword>
<protein>
    <submittedName>
        <fullName evidence="1">Uncharacterized protein</fullName>
    </submittedName>
</protein>
<reference evidence="1 2" key="1">
    <citation type="submission" date="2015-03" db="EMBL/GenBank/DDBJ databases">
        <title>Genome Sequence of Kiloniella spongiae MEBiC09566, isolated from a marine sponge.</title>
        <authorList>
            <person name="Shao Z."/>
            <person name="Wang L."/>
            <person name="Li X."/>
        </authorList>
    </citation>
    <scope>NUCLEOTIDE SEQUENCE [LARGE SCALE GENOMIC DNA]</scope>
    <source>
        <strain evidence="1 2">MEBiC09566</strain>
    </source>
</reference>
<dbReference type="RefSeq" id="WP_047763224.1">
    <property type="nucleotide sequence ID" value="NZ_LAQL01000003.1"/>
</dbReference>
<gene>
    <name evidence="1" type="ORF">WH96_06320</name>
</gene>
<dbReference type="OrthoDB" id="5455995at2"/>
<comment type="caution">
    <text evidence="1">The sequence shown here is derived from an EMBL/GenBank/DDBJ whole genome shotgun (WGS) entry which is preliminary data.</text>
</comment>
<dbReference type="STRING" id="1489064.WH96_06320"/>
<dbReference type="InterPro" id="IPR048922">
    <property type="entry name" value="Bbp16"/>
</dbReference>
<sequence>MIHSKQLTFSDQQAITSTAASTNILDLGTTGTVVGASVALPSNPGDGTAVPLNVQVTEDFNNLTSLKIAIEVDNTTSFSSPREVLSQSIVRADLVAGKQTSFHILPKGLDERYMRLRYTVSGSNPTNGKISAGIVAGVQS</sequence>
<evidence type="ECO:0000313" key="1">
    <source>
        <dbReference type="EMBL" id="KLN61887.1"/>
    </source>
</evidence>
<dbReference type="Gene3D" id="2.60.120.1110">
    <property type="match status" value="1"/>
</dbReference>